<evidence type="ECO:0000313" key="2">
    <source>
        <dbReference type="EMBL" id="HDQ98664.1"/>
    </source>
</evidence>
<dbReference type="NCBIfam" id="TIGR03960">
    <property type="entry name" value="rSAM_fuse_unch"/>
    <property type="match status" value="1"/>
</dbReference>
<dbReference type="Pfam" id="PF19864">
    <property type="entry name" value="Radical_SAM_N2"/>
    <property type="match status" value="1"/>
</dbReference>
<protein>
    <submittedName>
        <fullName evidence="2">TIGR03960 family B12-binding radical SAM protein</fullName>
    </submittedName>
</protein>
<dbReference type="InterPro" id="IPR023404">
    <property type="entry name" value="rSAM_horseshoe"/>
</dbReference>
<dbReference type="InterPro" id="IPR045784">
    <property type="entry name" value="Radical_SAM_N2"/>
</dbReference>
<feature type="domain" description="Radical SAM core" evidence="1">
    <location>
        <begin position="234"/>
        <end position="467"/>
    </location>
</feature>
<accession>A0A7V0T3Q0</accession>
<dbReference type="Pfam" id="PF04055">
    <property type="entry name" value="Radical_SAM"/>
    <property type="match status" value="1"/>
</dbReference>
<reference evidence="2" key="1">
    <citation type="journal article" date="2020" name="mSystems">
        <title>Genome- and Community-Level Interaction Insights into Carbon Utilization and Element Cycling Functions of Hydrothermarchaeota in Hydrothermal Sediment.</title>
        <authorList>
            <person name="Zhou Z."/>
            <person name="Liu Y."/>
            <person name="Xu W."/>
            <person name="Pan J."/>
            <person name="Luo Z.H."/>
            <person name="Li M."/>
        </authorList>
    </citation>
    <scope>NUCLEOTIDE SEQUENCE [LARGE SCALE GENOMIC DNA]</scope>
    <source>
        <strain evidence="2">SpSt-1182</strain>
    </source>
</reference>
<dbReference type="CDD" id="cd01335">
    <property type="entry name" value="Radical_SAM"/>
    <property type="match status" value="1"/>
</dbReference>
<dbReference type="Gene3D" id="3.80.30.20">
    <property type="entry name" value="tm_1862 like domain"/>
    <property type="match status" value="1"/>
</dbReference>
<gene>
    <name evidence="2" type="ORF">ENN51_00030</name>
</gene>
<dbReference type="GO" id="GO:0003824">
    <property type="term" value="F:catalytic activity"/>
    <property type="evidence" value="ECO:0007669"/>
    <property type="project" value="InterPro"/>
</dbReference>
<dbReference type="InterPro" id="IPR023862">
    <property type="entry name" value="CHP03960_rSAM"/>
</dbReference>
<evidence type="ECO:0000259" key="1">
    <source>
        <dbReference type="PROSITE" id="PS51918"/>
    </source>
</evidence>
<dbReference type="SFLD" id="SFLDS00029">
    <property type="entry name" value="Radical_SAM"/>
    <property type="match status" value="1"/>
</dbReference>
<dbReference type="PROSITE" id="PS51918">
    <property type="entry name" value="RADICAL_SAM"/>
    <property type="match status" value="1"/>
</dbReference>
<dbReference type="Proteomes" id="UP000885672">
    <property type="component" value="Unassembled WGS sequence"/>
</dbReference>
<sequence>MSDRLSEVLPLVTRPVRYTDAEFNARMREPAPGTVRWVLGMPEVYELGASNYGLRILYAILNRIEGALCDRVYAPWPDYGALLRERGIPLYALESKRPVREFDILGLSLQSELCCTNVPYMLELAGIPVRAGERGPGDPLVVAGGPCTVNPLPLEGFFDAFVIGDGEEVVVDITRARQGRNRGDRESLRAALARVPGVYVPGHSPRTPGAVRRRAVAELRDEDFPLPPLVPTCEVTHDRLTLEIARGCTRGCRFCQAGMLNRPVRFRTTEQVLALAERGIRESGWEEISLLSLSALDHPDIAGMVNRLNEKFRDRRVAISLPSTRGEDFSPELAFDLQEVKKTGLTFAPETASPRLKALVNKNISELRTLEAVRTAIDGGWNGVKLYFMVGLPTETDADLDELVRFVAEVGRTCRGRAVRYNLSAFVPKPHTPLQWAGFAGIEELRAKLGHVRSRLTRRNLKAKWEDPAGSFLQAVLARGDERLGPVIEHVYRAGGLFQEWSEYFDFGRWQAAFEACGVDPAPYVAAREPGAPLAWDFIDVGVSRAYLAAEAERAAHGELTPDCAAAAGCTGCGICPDRRPPARPEPTPALERAYRRRFQPAGDPAPKVRMRVRHTVGEGFRWAGHLDRVRALYRALRRSGLPVAYTRGFSPKPMLSFGPPLPVGLFSDGEYFDLNLRVGYAGDVVRDLGPFLPAGLELVAARVISRERPTLGKEINLGRYRVAPGVPDPAGAAERGRQVPGVRAARAHPDGGLEFELTIAPGVRLFPALARLTEIEEPAVRTLEVRRLDCLIDRGGATRPPMED</sequence>
<dbReference type="EMBL" id="DSBX01000001">
    <property type="protein sequence ID" value="HDQ98664.1"/>
    <property type="molecule type" value="Genomic_DNA"/>
</dbReference>
<dbReference type="GO" id="GO:0051536">
    <property type="term" value="F:iron-sulfur cluster binding"/>
    <property type="evidence" value="ECO:0007669"/>
    <property type="project" value="InterPro"/>
</dbReference>
<dbReference type="PANTHER" id="PTHR42731">
    <property type="entry name" value="SLL1084 PROTEIN"/>
    <property type="match status" value="1"/>
</dbReference>
<dbReference type="SMART" id="SM00729">
    <property type="entry name" value="Elp3"/>
    <property type="match status" value="1"/>
</dbReference>
<dbReference type="InterPro" id="IPR018768">
    <property type="entry name" value="DUF2344"/>
</dbReference>
<dbReference type="InterPro" id="IPR006638">
    <property type="entry name" value="Elp3/MiaA/NifB-like_rSAM"/>
</dbReference>
<dbReference type="InterPro" id="IPR007197">
    <property type="entry name" value="rSAM"/>
</dbReference>
<dbReference type="SFLD" id="SFLDG01082">
    <property type="entry name" value="B12-binding_domain_containing"/>
    <property type="match status" value="1"/>
</dbReference>
<dbReference type="PANTHER" id="PTHR42731:SF1">
    <property type="entry name" value="RADICAL SAM DOMAIN PROTEIN"/>
    <property type="match status" value="1"/>
</dbReference>
<name>A0A7V0T3Q0_UNCW3</name>
<dbReference type="NCBIfam" id="TIGR03936">
    <property type="entry name" value="sam_1_link_chp"/>
    <property type="match status" value="1"/>
</dbReference>
<dbReference type="SUPFAM" id="SSF102114">
    <property type="entry name" value="Radical SAM enzymes"/>
    <property type="match status" value="1"/>
</dbReference>
<organism evidence="2">
    <name type="scientific">candidate division WOR-3 bacterium</name>
    <dbReference type="NCBI Taxonomy" id="2052148"/>
    <lineage>
        <taxon>Bacteria</taxon>
        <taxon>Bacteria division WOR-3</taxon>
    </lineage>
</organism>
<dbReference type="AlphaFoldDB" id="A0A7V0T3Q0"/>
<dbReference type="InterPro" id="IPR058240">
    <property type="entry name" value="rSAM_sf"/>
</dbReference>
<proteinExistence type="predicted"/>
<dbReference type="Pfam" id="PF10105">
    <property type="entry name" value="DUF2344"/>
    <property type="match status" value="1"/>
</dbReference>
<comment type="caution">
    <text evidence="2">The sequence shown here is derived from an EMBL/GenBank/DDBJ whole genome shotgun (WGS) entry which is preliminary data.</text>
</comment>